<comment type="caution">
    <text evidence="3">The sequence shown here is derived from an EMBL/GenBank/DDBJ whole genome shotgun (WGS) entry which is preliminary data.</text>
</comment>
<sequence length="857" mass="94175">MGRSLSQLMVLTAFLVFGKSLGLPPPVNPTEGGSCSAGLNEGKRAFKHTPQQPKNLGEGSIRPLAEELSEERPVDNKEESPSNKHAHNPPKLNSLAKEFTPSSQGRNENSIHMAQVPPSSFTHHATHSPVLISSSLEPVGAYNNFQPHALTPNLGHYPVSVNPTNLDASPLSPFMNTGLNSVPQGGQPDLAGYAVLKSVVPGVALVARQFHLPITVHSHEPALFHTDWLVPISRPSSEVAQFPNSINQVGTTSASTKNHSQSQRPPFHIKQRQEVKNNKKPYSRGLAVKNPTKTHKANNNNLLFKTLSHGPETPLAQYGPEQKGFTDLLSRNEMYPTCQQRTELMEGENVSQNAAQEIKSHMSMEKQNGGMKNLPNTRLQAVDVDEHSKSIRQLKLKSTQKVNFYNSQNPPKKENLQPALPIVLNPPGNDISHYPAPEVEKSANEEKTLSQRRCEKVLPATKPIGPYNPDSGKFLTTGIYELDRHSSGKHLEVIQDQSPQEKIENDARKTPPEARYEKDNDSIEPASVQGHNLSIIGKPTLTDISSKGKVVQAISKTSKDSAVKKIESSKQPGSTAEFPHSIQGPHSAYETLHFTNTVTGVLPIGHQKDHGGKGERVLSCASLFKGHETENSPPPHENWASLLNRKHAIDKGVRAKEHVKISPMFADPQSTSTLGSIVSASKDLQTDDSRAINIAKEKENKPKDNKSDEKKTTSLQNFDMTDLVDESSKDTLAQPNQHNQNSDSFPSTCTITDVFSKEEDVNVSRESTEASRKVFQKHVIVKKTRKGEKGKKKKTHSAAPKAFSPDSPKENANENEPPHFRELVQNPNKVDFEGRPVPSSRIEKTHHQGPLLGAELK</sequence>
<evidence type="ECO:0000256" key="2">
    <source>
        <dbReference type="SAM" id="SignalP"/>
    </source>
</evidence>
<feature type="compositionally biased region" description="Basic and acidic residues" evidence="1">
    <location>
        <begin position="70"/>
        <end position="82"/>
    </location>
</feature>
<proteinExistence type="predicted"/>
<feature type="region of interest" description="Disordered" evidence="1">
    <location>
        <begin position="562"/>
        <end position="583"/>
    </location>
</feature>
<dbReference type="Proteomes" id="UP000765509">
    <property type="component" value="Unassembled WGS sequence"/>
</dbReference>
<feature type="region of interest" description="Disordered" evidence="1">
    <location>
        <begin position="691"/>
        <end position="720"/>
    </location>
</feature>
<organism evidence="3 4">
    <name type="scientific">Austropuccinia psidii MF-1</name>
    <dbReference type="NCBI Taxonomy" id="1389203"/>
    <lineage>
        <taxon>Eukaryota</taxon>
        <taxon>Fungi</taxon>
        <taxon>Dikarya</taxon>
        <taxon>Basidiomycota</taxon>
        <taxon>Pucciniomycotina</taxon>
        <taxon>Pucciniomycetes</taxon>
        <taxon>Pucciniales</taxon>
        <taxon>Sphaerophragmiaceae</taxon>
        <taxon>Austropuccinia</taxon>
    </lineage>
</organism>
<evidence type="ECO:0000313" key="4">
    <source>
        <dbReference type="Proteomes" id="UP000765509"/>
    </source>
</evidence>
<dbReference type="EMBL" id="AVOT02003895">
    <property type="protein sequence ID" value="MBW0474878.1"/>
    <property type="molecule type" value="Genomic_DNA"/>
</dbReference>
<dbReference type="AlphaFoldDB" id="A0A9Q3GP64"/>
<gene>
    <name evidence="3" type="ORF">O181_014593</name>
</gene>
<feature type="region of interest" description="Disordered" evidence="1">
    <location>
        <begin position="782"/>
        <end position="857"/>
    </location>
</feature>
<feature type="compositionally biased region" description="Polar residues" evidence="1">
    <location>
        <begin position="248"/>
        <end position="264"/>
    </location>
</feature>
<feature type="signal peptide" evidence="2">
    <location>
        <begin position="1"/>
        <end position="22"/>
    </location>
</feature>
<evidence type="ECO:0000313" key="3">
    <source>
        <dbReference type="EMBL" id="MBW0474878.1"/>
    </source>
</evidence>
<feature type="region of interest" description="Disordered" evidence="1">
    <location>
        <begin position="66"/>
        <end position="107"/>
    </location>
</feature>
<feature type="region of interest" description="Disordered" evidence="1">
    <location>
        <begin position="495"/>
        <end position="520"/>
    </location>
</feature>
<keyword evidence="4" id="KW-1185">Reference proteome</keyword>
<feature type="region of interest" description="Disordered" evidence="1">
    <location>
        <begin position="248"/>
        <end position="298"/>
    </location>
</feature>
<feature type="compositionally biased region" description="Basic and acidic residues" evidence="1">
    <location>
        <begin position="807"/>
        <end position="822"/>
    </location>
</feature>
<reference evidence="3" key="1">
    <citation type="submission" date="2021-03" db="EMBL/GenBank/DDBJ databases">
        <title>Draft genome sequence of rust myrtle Austropuccinia psidii MF-1, a brazilian biotype.</title>
        <authorList>
            <person name="Quecine M.C."/>
            <person name="Pachon D.M.R."/>
            <person name="Bonatelli M.L."/>
            <person name="Correr F.H."/>
            <person name="Franceschini L.M."/>
            <person name="Leite T.F."/>
            <person name="Margarido G.R.A."/>
            <person name="Almeida C.A."/>
            <person name="Ferrarezi J.A."/>
            <person name="Labate C.A."/>
        </authorList>
    </citation>
    <scope>NUCLEOTIDE SEQUENCE</scope>
    <source>
        <strain evidence="3">MF-1</strain>
    </source>
</reference>
<feature type="compositionally biased region" description="Basic and acidic residues" evidence="1">
    <location>
        <begin position="691"/>
        <end position="712"/>
    </location>
</feature>
<name>A0A9Q3GP64_9BASI</name>
<feature type="chain" id="PRO_5040488243" evidence="2">
    <location>
        <begin position="23"/>
        <end position="857"/>
    </location>
</feature>
<protein>
    <submittedName>
        <fullName evidence="3">Uncharacterized protein</fullName>
    </submittedName>
</protein>
<accession>A0A9Q3GP64</accession>
<keyword evidence="2" id="KW-0732">Signal</keyword>
<feature type="compositionally biased region" description="Basic residues" evidence="1">
    <location>
        <begin position="782"/>
        <end position="796"/>
    </location>
</feature>
<evidence type="ECO:0000256" key="1">
    <source>
        <dbReference type="SAM" id="MobiDB-lite"/>
    </source>
</evidence>